<dbReference type="GO" id="GO:0016787">
    <property type="term" value="F:hydrolase activity"/>
    <property type="evidence" value="ECO:0007669"/>
    <property type="project" value="InterPro"/>
</dbReference>
<gene>
    <name evidence="2" type="primary">LOC104590734</name>
</gene>
<protein>
    <submittedName>
        <fullName evidence="2">Probable carboxylesterase 18</fullName>
    </submittedName>
</protein>
<dbReference type="Gene3D" id="3.40.50.1820">
    <property type="entry name" value="alpha/beta hydrolase"/>
    <property type="match status" value="1"/>
</dbReference>
<dbReference type="OMA" id="NDAWDAR"/>
<proteinExistence type="predicted"/>
<dbReference type="eggNOG" id="KOG1515">
    <property type="taxonomic scope" value="Eukaryota"/>
</dbReference>
<accession>A0A1U7Z9M8</accession>
<dbReference type="Pfam" id="PF07859">
    <property type="entry name" value="Abhydrolase_3"/>
    <property type="match status" value="1"/>
</dbReference>
<dbReference type="FunCoup" id="A0A1U7Z9M8">
    <property type="interactions" value="465"/>
</dbReference>
<dbReference type="SUPFAM" id="SSF53474">
    <property type="entry name" value="alpha/beta-Hydrolases"/>
    <property type="match status" value="1"/>
</dbReference>
<keyword evidence="1" id="KW-1185">Reference proteome</keyword>
<sequence length="337" mass="38191">MAKKQPSSSTVLPWIPRIYYSTMSVLVDVACRPNITINRTLLNFFDIKISPNKKSRNGLTSVDIAVDPARDLWFRLYTPTEPAADISLPVILFFHGGGFATLRPDSFLYDPVCRRFAREIPAVVVSVNYRLSPENRFPSQYDDGFDVLKFLDGRSFDGFPPNADLSRCFLAGDSAGANLAHHVACRAGKTEFRAVKVMGLIAIQPFYGGEERTESELRLRRVPLVWVGITDWMWKALLPEGCNRDHEAVNVSGPNAADISVLKYPATLVCIGGFDPLQDWQRRYYEWLKRSGKEATLIEYPNAAHAFYWFPELPESSQLITHMRDFIQKQSPNKHVN</sequence>
<evidence type="ECO:0000313" key="1">
    <source>
        <dbReference type="Proteomes" id="UP000189703"/>
    </source>
</evidence>
<reference evidence="2" key="1">
    <citation type="submission" date="2025-08" db="UniProtKB">
        <authorList>
            <consortium name="RefSeq"/>
        </authorList>
    </citation>
    <scope>IDENTIFICATION</scope>
</reference>
<dbReference type="AlphaFoldDB" id="A0A1U7Z9M8"/>
<dbReference type="InterPro" id="IPR050466">
    <property type="entry name" value="Carboxylest/Gibb_receptor"/>
</dbReference>
<dbReference type="GeneID" id="104590734"/>
<dbReference type="RefSeq" id="XP_010247777.1">
    <property type="nucleotide sequence ID" value="XM_010249475.2"/>
</dbReference>
<name>A0A1U7Z9M8_NELNU</name>
<dbReference type="InterPro" id="IPR029058">
    <property type="entry name" value="AB_hydrolase_fold"/>
</dbReference>
<dbReference type="PANTHER" id="PTHR23024:SF24">
    <property type="entry name" value="ALPHA_BETA HYDROLASE FOLD-3 DOMAIN-CONTAINING PROTEIN"/>
    <property type="match status" value="1"/>
</dbReference>
<evidence type="ECO:0000313" key="2">
    <source>
        <dbReference type="RefSeq" id="XP_010247777.1"/>
    </source>
</evidence>
<dbReference type="KEGG" id="nnu:104590734"/>
<organism evidence="1 2">
    <name type="scientific">Nelumbo nucifera</name>
    <name type="common">Sacred lotus</name>
    <dbReference type="NCBI Taxonomy" id="4432"/>
    <lineage>
        <taxon>Eukaryota</taxon>
        <taxon>Viridiplantae</taxon>
        <taxon>Streptophyta</taxon>
        <taxon>Embryophyta</taxon>
        <taxon>Tracheophyta</taxon>
        <taxon>Spermatophyta</taxon>
        <taxon>Magnoliopsida</taxon>
        <taxon>Proteales</taxon>
        <taxon>Nelumbonaceae</taxon>
        <taxon>Nelumbo</taxon>
    </lineage>
</organism>
<dbReference type="Proteomes" id="UP000189703">
    <property type="component" value="Unplaced"/>
</dbReference>
<dbReference type="PANTHER" id="PTHR23024">
    <property type="entry name" value="ARYLACETAMIDE DEACETYLASE"/>
    <property type="match status" value="1"/>
</dbReference>
<dbReference type="OrthoDB" id="408631at2759"/>
<dbReference type="InterPro" id="IPR013094">
    <property type="entry name" value="AB_hydrolase_3"/>
</dbReference>